<dbReference type="SUPFAM" id="SSF100950">
    <property type="entry name" value="NagB/RpiA/CoA transferase-like"/>
    <property type="match status" value="1"/>
</dbReference>
<dbReference type="Gene3D" id="1.10.10.60">
    <property type="entry name" value="Homeodomain-like"/>
    <property type="match status" value="1"/>
</dbReference>
<accession>A0ABU2BT49</accession>
<dbReference type="PANTHER" id="PTHR34294">
    <property type="entry name" value="TRANSCRIPTIONAL REGULATOR-RELATED"/>
    <property type="match status" value="1"/>
</dbReference>
<reference evidence="6 7" key="1">
    <citation type="submission" date="2023-07" db="EMBL/GenBank/DDBJ databases">
        <title>Sequencing the genomes of 1000 actinobacteria strains.</title>
        <authorList>
            <person name="Klenk H.-P."/>
        </authorList>
    </citation>
    <scope>NUCLEOTIDE SEQUENCE [LARGE SCALE GENOMIC DNA]</scope>
    <source>
        <strain evidence="6 7">DSM 19426</strain>
    </source>
</reference>
<feature type="domain" description="Sugar-binding" evidence="5">
    <location>
        <begin position="62"/>
        <end position="315"/>
    </location>
</feature>
<name>A0ABU2BT49_9ACTN</name>
<evidence type="ECO:0000256" key="4">
    <source>
        <dbReference type="ARBA" id="ARBA00023163"/>
    </source>
</evidence>
<comment type="similarity">
    <text evidence="1">Belongs to the SorC transcriptional regulatory family.</text>
</comment>
<evidence type="ECO:0000313" key="6">
    <source>
        <dbReference type="EMBL" id="MDR7361808.1"/>
    </source>
</evidence>
<keyword evidence="2" id="KW-0805">Transcription regulation</keyword>
<keyword evidence="3 6" id="KW-0238">DNA-binding</keyword>
<protein>
    <submittedName>
        <fullName evidence="6">DNA-binding transcriptional regulator LsrR (DeoR family)</fullName>
    </submittedName>
</protein>
<evidence type="ECO:0000313" key="7">
    <source>
        <dbReference type="Proteomes" id="UP001183648"/>
    </source>
</evidence>
<keyword evidence="7" id="KW-1185">Reference proteome</keyword>
<dbReference type="Proteomes" id="UP001183648">
    <property type="component" value="Unassembled WGS sequence"/>
</dbReference>
<dbReference type="InterPro" id="IPR036390">
    <property type="entry name" value="WH_DNA-bd_sf"/>
</dbReference>
<dbReference type="SUPFAM" id="SSF46785">
    <property type="entry name" value="Winged helix' DNA-binding domain"/>
    <property type="match status" value="1"/>
</dbReference>
<evidence type="ECO:0000256" key="2">
    <source>
        <dbReference type="ARBA" id="ARBA00023015"/>
    </source>
</evidence>
<dbReference type="RefSeq" id="WP_310300326.1">
    <property type="nucleotide sequence ID" value="NZ_BAAAPS010000001.1"/>
</dbReference>
<dbReference type="EMBL" id="JAVDYG010000001">
    <property type="protein sequence ID" value="MDR7361808.1"/>
    <property type="molecule type" value="Genomic_DNA"/>
</dbReference>
<evidence type="ECO:0000256" key="1">
    <source>
        <dbReference type="ARBA" id="ARBA00010466"/>
    </source>
</evidence>
<dbReference type="InterPro" id="IPR011991">
    <property type="entry name" value="ArsR-like_HTH"/>
</dbReference>
<dbReference type="InterPro" id="IPR037171">
    <property type="entry name" value="NagB/RpiA_transferase-like"/>
</dbReference>
<dbReference type="InterPro" id="IPR007324">
    <property type="entry name" value="Sugar-bd_dom_put"/>
</dbReference>
<dbReference type="PANTHER" id="PTHR34294:SF1">
    <property type="entry name" value="TRANSCRIPTIONAL REGULATOR LSRR"/>
    <property type="match status" value="1"/>
</dbReference>
<sequence length="317" mass="34793">MPDLDQQRLMIKVARLYHTHGMRQTDIAERLKISQSRVSRLLSQAEDADIVRTVVAVPPNIHAELEEAVEEKYAVGEVHVVDVVSEDPAELNRDLAHAMATLLQDSSFDAPTLGFTSWSQTLRMMVEALQPLRTRTEHVVELLGDLGPPELQHDAARSTQRLASLTGGQPVYLRVPGVVPSTDIKDFLVGRDAYTKRALEMLDDLDLALVGIGACEVDPALRSGDNFFTDEQFATMRAKGAVGEVCLHFIDAEGQPVPGDLDDLVVGVTRDQLRSARRRWAVAGGARKHEAIRAALTGGWVDVMVTDTATAEFLIQD</sequence>
<gene>
    <name evidence="6" type="ORF">J2S63_001361</name>
</gene>
<evidence type="ECO:0000259" key="5">
    <source>
        <dbReference type="Pfam" id="PF04198"/>
    </source>
</evidence>
<evidence type="ECO:0000256" key="3">
    <source>
        <dbReference type="ARBA" id="ARBA00023125"/>
    </source>
</evidence>
<comment type="caution">
    <text evidence="6">The sequence shown here is derived from an EMBL/GenBank/DDBJ whole genome shotgun (WGS) entry which is preliminary data.</text>
</comment>
<organism evidence="6 7">
    <name type="scientific">Nocardioides marmoribigeumensis</name>
    <dbReference type="NCBI Taxonomy" id="433649"/>
    <lineage>
        <taxon>Bacteria</taxon>
        <taxon>Bacillati</taxon>
        <taxon>Actinomycetota</taxon>
        <taxon>Actinomycetes</taxon>
        <taxon>Propionibacteriales</taxon>
        <taxon>Nocardioidaceae</taxon>
        <taxon>Nocardioides</taxon>
    </lineage>
</organism>
<proteinExistence type="inferred from homology"/>
<dbReference type="CDD" id="cd00090">
    <property type="entry name" value="HTH_ARSR"/>
    <property type="match status" value="1"/>
</dbReference>
<dbReference type="InterPro" id="IPR051054">
    <property type="entry name" value="SorC_transcr_regulators"/>
</dbReference>
<dbReference type="Gene3D" id="3.40.50.1360">
    <property type="match status" value="1"/>
</dbReference>
<dbReference type="GO" id="GO:0003677">
    <property type="term" value="F:DNA binding"/>
    <property type="evidence" value="ECO:0007669"/>
    <property type="project" value="UniProtKB-KW"/>
</dbReference>
<dbReference type="Pfam" id="PF04198">
    <property type="entry name" value="Sugar-bind"/>
    <property type="match status" value="1"/>
</dbReference>
<keyword evidence="4" id="KW-0804">Transcription</keyword>